<dbReference type="PIRSF" id="PIRSF000729">
    <property type="entry name" value="GK"/>
    <property type="match status" value="1"/>
</dbReference>
<dbReference type="PROSITE" id="PS00902">
    <property type="entry name" value="GLUTAMATE_5_KINASE"/>
    <property type="match status" value="1"/>
</dbReference>
<dbReference type="CDD" id="cd04242">
    <property type="entry name" value="AAK_G5K_ProB"/>
    <property type="match status" value="1"/>
</dbReference>
<dbReference type="Pfam" id="PF01472">
    <property type="entry name" value="PUA"/>
    <property type="match status" value="1"/>
</dbReference>
<evidence type="ECO:0000256" key="2">
    <source>
        <dbReference type="ARBA" id="ARBA00022605"/>
    </source>
</evidence>
<dbReference type="SUPFAM" id="SSF88697">
    <property type="entry name" value="PUA domain-like"/>
    <property type="match status" value="1"/>
</dbReference>
<keyword evidence="7 8" id="KW-0067">ATP-binding</keyword>
<protein>
    <recommendedName>
        <fullName evidence="8">Glutamate 5-kinase</fullName>
        <ecNumber evidence="8">2.7.2.11</ecNumber>
    </recommendedName>
    <alternativeName>
        <fullName evidence="8">Gamma-glutamyl kinase</fullName>
        <shortName evidence="8">GK</shortName>
    </alternativeName>
</protein>
<dbReference type="InterPro" id="IPR036393">
    <property type="entry name" value="AceGlu_kinase-like_sf"/>
</dbReference>
<evidence type="ECO:0000256" key="5">
    <source>
        <dbReference type="ARBA" id="ARBA00022741"/>
    </source>
</evidence>
<feature type="domain" description="PUA" evidence="9">
    <location>
        <begin position="279"/>
        <end position="361"/>
    </location>
</feature>
<dbReference type="NCBIfam" id="TIGR01027">
    <property type="entry name" value="proB"/>
    <property type="match status" value="1"/>
</dbReference>
<keyword evidence="1 8" id="KW-0963">Cytoplasm</keyword>
<evidence type="ECO:0000313" key="10">
    <source>
        <dbReference type="EMBL" id="RII40592.1"/>
    </source>
</evidence>
<dbReference type="FunFam" id="3.40.1160.10:FF:000018">
    <property type="entry name" value="Glutamate 5-kinase"/>
    <property type="match status" value="1"/>
</dbReference>
<dbReference type="GO" id="GO:0004349">
    <property type="term" value="F:glutamate 5-kinase activity"/>
    <property type="evidence" value="ECO:0007669"/>
    <property type="project" value="UniProtKB-UniRule"/>
</dbReference>
<dbReference type="RefSeq" id="WP_119397112.1">
    <property type="nucleotide sequence ID" value="NZ_QWJJ01000001.1"/>
</dbReference>
<dbReference type="PRINTS" id="PR00474">
    <property type="entry name" value="GLU5KINASE"/>
</dbReference>
<evidence type="ECO:0000259" key="9">
    <source>
        <dbReference type="SMART" id="SM00359"/>
    </source>
</evidence>
<keyword evidence="4 8" id="KW-0808">Transferase</keyword>
<feature type="binding site" evidence="8">
    <location>
        <position position="141"/>
    </location>
    <ligand>
        <name>substrate</name>
    </ligand>
</feature>
<evidence type="ECO:0000256" key="7">
    <source>
        <dbReference type="ARBA" id="ARBA00022840"/>
    </source>
</evidence>
<dbReference type="Pfam" id="PF00696">
    <property type="entry name" value="AA_kinase"/>
    <property type="match status" value="1"/>
</dbReference>
<dbReference type="GO" id="GO:0003723">
    <property type="term" value="F:RNA binding"/>
    <property type="evidence" value="ECO:0007669"/>
    <property type="project" value="InterPro"/>
</dbReference>
<dbReference type="OrthoDB" id="9804434at2"/>
<dbReference type="Proteomes" id="UP000265848">
    <property type="component" value="Unassembled WGS sequence"/>
</dbReference>
<dbReference type="EC" id="2.7.2.11" evidence="8"/>
<name>A0A399J989_9RHOB</name>
<dbReference type="CDD" id="cd21157">
    <property type="entry name" value="PUA_G5K"/>
    <property type="match status" value="1"/>
</dbReference>
<dbReference type="PANTHER" id="PTHR43654">
    <property type="entry name" value="GLUTAMATE 5-KINASE"/>
    <property type="match status" value="1"/>
</dbReference>
<dbReference type="InterPro" id="IPR001048">
    <property type="entry name" value="Asp/Glu/Uridylate_kinase"/>
</dbReference>
<dbReference type="InterPro" id="IPR041739">
    <property type="entry name" value="G5K_ProB"/>
</dbReference>
<evidence type="ECO:0000313" key="11">
    <source>
        <dbReference type="Proteomes" id="UP000265848"/>
    </source>
</evidence>
<dbReference type="InterPro" id="IPR001057">
    <property type="entry name" value="Glu/AcGlu_kinase"/>
</dbReference>
<comment type="caution">
    <text evidence="8">Lacks conserved residue(s) required for the propagation of feature annotation.</text>
</comment>
<dbReference type="InterPro" id="IPR019797">
    <property type="entry name" value="Glutamate_5-kinase_CS"/>
</dbReference>
<evidence type="ECO:0000256" key="3">
    <source>
        <dbReference type="ARBA" id="ARBA00022650"/>
    </source>
</evidence>
<dbReference type="InterPro" id="IPR015947">
    <property type="entry name" value="PUA-like_sf"/>
</dbReference>
<dbReference type="PANTHER" id="PTHR43654:SF1">
    <property type="entry name" value="ISOPENTENYL PHOSPHATE KINASE"/>
    <property type="match status" value="1"/>
</dbReference>
<dbReference type="InterPro" id="IPR002478">
    <property type="entry name" value="PUA"/>
</dbReference>
<organism evidence="10 11">
    <name type="scientific">Pseudooceanicola sediminis</name>
    <dbReference type="NCBI Taxonomy" id="2211117"/>
    <lineage>
        <taxon>Bacteria</taxon>
        <taxon>Pseudomonadati</taxon>
        <taxon>Pseudomonadota</taxon>
        <taxon>Alphaproteobacteria</taxon>
        <taxon>Rhodobacterales</taxon>
        <taxon>Paracoccaceae</taxon>
        <taxon>Pseudooceanicola</taxon>
    </lineage>
</organism>
<comment type="caution">
    <text evidence="10">The sequence shown here is derived from an EMBL/GenBank/DDBJ whole genome shotgun (WGS) entry which is preliminary data.</text>
</comment>
<evidence type="ECO:0000256" key="6">
    <source>
        <dbReference type="ARBA" id="ARBA00022777"/>
    </source>
</evidence>
<comment type="similarity">
    <text evidence="8">Belongs to the glutamate 5-kinase family.</text>
</comment>
<dbReference type="SMART" id="SM00359">
    <property type="entry name" value="PUA"/>
    <property type="match status" value="1"/>
</dbReference>
<dbReference type="PROSITE" id="PS50890">
    <property type="entry name" value="PUA"/>
    <property type="match status" value="1"/>
</dbReference>
<dbReference type="SUPFAM" id="SSF53633">
    <property type="entry name" value="Carbamate kinase-like"/>
    <property type="match status" value="1"/>
</dbReference>
<dbReference type="HAMAP" id="MF_00456">
    <property type="entry name" value="ProB"/>
    <property type="match status" value="1"/>
</dbReference>
<keyword evidence="5 8" id="KW-0547">Nucleotide-binding</keyword>
<feature type="binding site" evidence="8">
    <location>
        <position position="153"/>
    </location>
    <ligand>
        <name>substrate</name>
    </ligand>
</feature>
<sequence length="390" mass="40217">MASLNGAKRVVVKIGSALLVDSVTGRLRDSWLTGLAEDVAALRARGTEVVLVSSGSIALGRGVLGLGLGALPLEQAQAAAAVGQIGLAAAYDKALGAHGIIVAQVLVTLEDSENRRRYLNSRATLDQLLSLGAVPIVNENDTIATDEIRYGDNDRLAAQVAVTVGADRLVLLSDVDGLYTANPNLDARARRLDVIDHITPEIEAMAGDAASGLSKGGMKTKVMAAKTATSAGCAMAITLGSRANPLKALEDGAPVTWFTAVGDPQTARKGWIVAMKTRGQIVVDAGAVRALEQGRSLLPAGVTQVTGRFGRGDPVEIVGPGGDILGQGLTRYTLDEAQALAGHRSQEIEAILGYPGRAALVHRDDMVLSSRALPGQSAAQGESLGTGETI</sequence>
<dbReference type="GO" id="GO:0055129">
    <property type="term" value="P:L-proline biosynthetic process"/>
    <property type="evidence" value="ECO:0007669"/>
    <property type="project" value="UniProtKB-UniRule"/>
</dbReference>
<keyword evidence="3 8" id="KW-0641">Proline biosynthesis</keyword>
<dbReference type="InterPro" id="IPR005715">
    <property type="entry name" value="Glu_5kinase/COase_Synthase"/>
</dbReference>
<dbReference type="GO" id="GO:0005829">
    <property type="term" value="C:cytosol"/>
    <property type="evidence" value="ECO:0007669"/>
    <property type="project" value="TreeGrafter"/>
</dbReference>
<feature type="binding site" evidence="8">
    <location>
        <position position="13"/>
    </location>
    <ligand>
        <name>ATP</name>
        <dbReference type="ChEBI" id="CHEBI:30616"/>
    </ligand>
</feature>
<dbReference type="GO" id="GO:0005524">
    <property type="term" value="F:ATP binding"/>
    <property type="evidence" value="ECO:0007669"/>
    <property type="project" value="UniProtKB-KW"/>
</dbReference>
<proteinExistence type="inferred from homology"/>
<dbReference type="UniPathway" id="UPA00098">
    <property type="reaction ID" value="UER00359"/>
</dbReference>
<feature type="binding site" evidence="8">
    <location>
        <position position="54"/>
    </location>
    <ligand>
        <name>substrate</name>
    </ligand>
</feature>
<evidence type="ECO:0000256" key="8">
    <source>
        <dbReference type="HAMAP-Rule" id="MF_00456"/>
    </source>
</evidence>
<gene>
    <name evidence="8" type="primary">proB</name>
    <name evidence="10" type="ORF">DL237_00805</name>
</gene>
<comment type="catalytic activity">
    <reaction evidence="8">
        <text>L-glutamate + ATP = L-glutamyl 5-phosphate + ADP</text>
        <dbReference type="Rhea" id="RHEA:14877"/>
        <dbReference type="ChEBI" id="CHEBI:29985"/>
        <dbReference type="ChEBI" id="CHEBI:30616"/>
        <dbReference type="ChEBI" id="CHEBI:58274"/>
        <dbReference type="ChEBI" id="CHEBI:456216"/>
        <dbReference type="EC" id="2.7.2.11"/>
    </reaction>
</comment>
<dbReference type="InterPro" id="IPR011529">
    <property type="entry name" value="Glu_5kinase"/>
</dbReference>
<reference evidence="10 11" key="1">
    <citation type="submission" date="2018-08" db="EMBL/GenBank/DDBJ databases">
        <title>Pseudooceanicola sediminis CY03 in the family Rhodobacteracea.</title>
        <authorList>
            <person name="Zhang Y.-J."/>
        </authorList>
    </citation>
    <scope>NUCLEOTIDE SEQUENCE [LARGE SCALE GENOMIC DNA]</scope>
    <source>
        <strain evidence="10 11">CY03</strain>
    </source>
</reference>
<keyword evidence="11" id="KW-1185">Reference proteome</keyword>
<accession>A0A399J989</accession>
<dbReference type="InterPro" id="IPR036974">
    <property type="entry name" value="PUA_sf"/>
</dbReference>
<keyword evidence="6 8" id="KW-0418">Kinase</keyword>
<dbReference type="Gene3D" id="3.40.1160.10">
    <property type="entry name" value="Acetylglutamate kinase-like"/>
    <property type="match status" value="1"/>
</dbReference>
<keyword evidence="2 8" id="KW-0028">Amino-acid biosynthesis</keyword>
<feature type="binding site" evidence="8">
    <location>
        <begin position="173"/>
        <end position="174"/>
    </location>
    <ligand>
        <name>ATP</name>
        <dbReference type="ChEBI" id="CHEBI:30616"/>
    </ligand>
</feature>
<dbReference type="AlphaFoldDB" id="A0A399J989"/>
<comment type="pathway">
    <text evidence="8">Amino-acid biosynthesis; L-proline biosynthesis; L-glutamate 5-semialdehyde from L-glutamate: step 1/2.</text>
</comment>
<dbReference type="EMBL" id="QWJJ01000001">
    <property type="protein sequence ID" value="RII40592.1"/>
    <property type="molecule type" value="Genomic_DNA"/>
</dbReference>
<dbReference type="Gene3D" id="2.30.130.10">
    <property type="entry name" value="PUA domain"/>
    <property type="match status" value="1"/>
</dbReference>
<evidence type="ECO:0000256" key="1">
    <source>
        <dbReference type="ARBA" id="ARBA00022490"/>
    </source>
</evidence>
<comment type="function">
    <text evidence="8">Catalyzes the transfer of a phosphate group to glutamate to form L-glutamate 5-phosphate.</text>
</comment>
<evidence type="ECO:0000256" key="4">
    <source>
        <dbReference type="ARBA" id="ARBA00022679"/>
    </source>
</evidence>
<comment type="subcellular location">
    <subcellularLocation>
        <location evidence="8">Cytoplasm</location>
    </subcellularLocation>
</comment>